<accession>A0ABS8W416</accession>
<feature type="region of interest" description="Disordered" evidence="1">
    <location>
        <begin position="1"/>
        <end position="20"/>
    </location>
</feature>
<evidence type="ECO:0000313" key="2">
    <source>
        <dbReference type="EMBL" id="MCE2055564.1"/>
    </source>
</evidence>
<comment type="caution">
    <text evidence="2">The sequence shown here is derived from an EMBL/GenBank/DDBJ whole genome shotgun (WGS) entry which is preliminary data.</text>
</comment>
<reference evidence="2 3" key="1">
    <citation type="journal article" date="2021" name="BMC Genomics">
        <title>Datura genome reveals duplications of psychoactive alkaloid biosynthetic genes and high mutation rate following tissue culture.</title>
        <authorList>
            <person name="Rajewski A."/>
            <person name="Carter-House D."/>
            <person name="Stajich J."/>
            <person name="Litt A."/>
        </authorList>
    </citation>
    <scope>NUCLEOTIDE SEQUENCE [LARGE SCALE GENOMIC DNA]</scope>
    <source>
        <strain evidence="2">AR-01</strain>
    </source>
</reference>
<organism evidence="2 3">
    <name type="scientific">Datura stramonium</name>
    <name type="common">Jimsonweed</name>
    <name type="synonym">Common thornapple</name>
    <dbReference type="NCBI Taxonomy" id="4076"/>
    <lineage>
        <taxon>Eukaryota</taxon>
        <taxon>Viridiplantae</taxon>
        <taxon>Streptophyta</taxon>
        <taxon>Embryophyta</taxon>
        <taxon>Tracheophyta</taxon>
        <taxon>Spermatophyta</taxon>
        <taxon>Magnoliopsida</taxon>
        <taxon>eudicotyledons</taxon>
        <taxon>Gunneridae</taxon>
        <taxon>Pentapetalae</taxon>
        <taxon>asterids</taxon>
        <taxon>lamiids</taxon>
        <taxon>Solanales</taxon>
        <taxon>Solanaceae</taxon>
        <taxon>Solanoideae</taxon>
        <taxon>Datureae</taxon>
        <taxon>Datura</taxon>
    </lineage>
</organism>
<protein>
    <submittedName>
        <fullName evidence="2">Uncharacterized protein</fullName>
    </submittedName>
</protein>
<sequence length="182" mass="20299">MPKGGVPIPRRGEKEKKKENPVIEKIGNLPPVIIISNENSEEFGGKLRVQKFQVPCVSYTEDERLFLYMENFKQNHSQIVAPMTIGKSGSCNAGRVPVGSRNLGASSLGRGDLGIDNYLIPVILPIDRQRMENIFIEFHLNNYAHAIAKDSVLAAKGLQCLLKERESLWLKGSKLKEAMILI</sequence>
<dbReference type="EMBL" id="JACEIK010006353">
    <property type="protein sequence ID" value="MCE2055564.1"/>
    <property type="molecule type" value="Genomic_DNA"/>
</dbReference>
<feature type="compositionally biased region" description="Basic and acidic residues" evidence="1">
    <location>
        <begin position="10"/>
        <end position="20"/>
    </location>
</feature>
<keyword evidence="3" id="KW-1185">Reference proteome</keyword>
<evidence type="ECO:0000313" key="3">
    <source>
        <dbReference type="Proteomes" id="UP000823775"/>
    </source>
</evidence>
<evidence type="ECO:0000256" key="1">
    <source>
        <dbReference type="SAM" id="MobiDB-lite"/>
    </source>
</evidence>
<gene>
    <name evidence="2" type="ORF">HAX54_042883</name>
</gene>
<name>A0ABS8W416_DATST</name>
<proteinExistence type="predicted"/>
<dbReference type="Proteomes" id="UP000823775">
    <property type="component" value="Unassembled WGS sequence"/>
</dbReference>